<dbReference type="VEuPathDB" id="FungiDB:PPTG_23789"/>
<name>W2PRA8_PHYN3</name>
<gene>
    <name evidence="2" type="ORF">PPTG_23789</name>
</gene>
<feature type="region of interest" description="Disordered" evidence="1">
    <location>
        <begin position="1"/>
        <end position="20"/>
    </location>
</feature>
<sequence length="83" mass="9140">MSACDKEAKTREQGGHSAAASQVAVDASAAAVWKNKDAQGCANEWSVKGAKQNLLWVFKWGLQYPSIRNLQSPNLWCVRRHAL</sequence>
<proteinExistence type="predicted"/>
<dbReference type="GeneID" id="20192388"/>
<evidence type="ECO:0000313" key="3">
    <source>
        <dbReference type="Proteomes" id="UP000018817"/>
    </source>
</evidence>
<feature type="compositionally biased region" description="Basic and acidic residues" evidence="1">
    <location>
        <begin position="1"/>
        <end position="14"/>
    </location>
</feature>
<dbReference type="AlphaFoldDB" id="W2PRA8"/>
<evidence type="ECO:0000256" key="1">
    <source>
        <dbReference type="SAM" id="MobiDB-lite"/>
    </source>
</evidence>
<dbReference type="EMBL" id="KI669611">
    <property type="protein sequence ID" value="ETN03508.1"/>
    <property type="molecule type" value="Genomic_DNA"/>
</dbReference>
<dbReference type="OMA" id="CANEWSV"/>
<dbReference type="RefSeq" id="XP_008911281.1">
    <property type="nucleotide sequence ID" value="XM_008913033.1"/>
</dbReference>
<dbReference type="Proteomes" id="UP000018817">
    <property type="component" value="Unassembled WGS sequence"/>
</dbReference>
<accession>W2PRA8</accession>
<evidence type="ECO:0000313" key="2">
    <source>
        <dbReference type="EMBL" id="ETN03508.1"/>
    </source>
</evidence>
<reference evidence="2 3" key="2">
    <citation type="submission" date="2013-11" db="EMBL/GenBank/DDBJ databases">
        <title>The Genome Sequence of Phytophthora parasitica INRA-310.</title>
        <authorList>
            <consortium name="The Broad Institute Genomics Platform"/>
            <person name="Russ C."/>
            <person name="Tyler B."/>
            <person name="Panabieres F."/>
            <person name="Shan W."/>
            <person name="Tripathy S."/>
            <person name="Grunwald N."/>
            <person name="Machado M."/>
            <person name="Johnson C.S."/>
            <person name="Arredondo F."/>
            <person name="Hong C."/>
            <person name="Coffey M."/>
            <person name="Young S.K."/>
            <person name="Zeng Q."/>
            <person name="Gargeya S."/>
            <person name="Fitzgerald M."/>
            <person name="Abouelleil A."/>
            <person name="Alvarado L."/>
            <person name="Chapman S.B."/>
            <person name="Gainer-Dewar J."/>
            <person name="Goldberg J."/>
            <person name="Griggs A."/>
            <person name="Gujja S."/>
            <person name="Hansen M."/>
            <person name="Howarth C."/>
            <person name="Imamovic A."/>
            <person name="Ireland A."/>
            <person name="Larimer J."/>
            <person name="McCowan C."/>
            <person name="Murphy C."/>
            <person name="Pearson M."/>
            <person name="Poon T.W."/>
            <person name="Priest M."/>
            <person name="Roberts A."/>
            <person name="Saif S."/>
            <person name="Shea T."/>
            <person name="Sykes S."/>
            <person name="Wortman J."/>
            <person name="Nusbaum C."/>
            <person name="Birren B."/>
        </authorList>
    </citation>
    <scope>NUCLEOTIDE SEQUENCE [LARGE SCALE GENOMIC DNA]</scope>
    <source>
        <strain evidence="2 3">INRA-310</strain>
    </source>
</reference>
<reference evidence="3" key="1">
    <citation type="submission" date="2011-12" db="EMBL/GenBank/DDBJ databases">
        <authorList>
            <consortium name="The Broad Institute Genome Sequencing Platform"/>
            <person name="Russ C."/>
            <person name="Tyler B."/>
            <person name="Panabieres F."/>
            <person name="Shan W."/>
            <person name="Tripathy S."/>
            <person name="Grunwald N."/>
            <person name="Machado M."/>
            <person name="Young S.K."/>
            <person name="Zeng Q."/>
            <person name="Gargeya S."/>
            <person name="Fitzgerald M."/>
            <person name="Haas B."/>
            <person name="Abouelleil A."/>
            <person name="Alvarado L."/>
            <person name="Arachchi H.M."/>
            <person name="Berlin A."/>
            <person name="Chapman S.B."/>
            <person name="Gearin G."/>
            <person name="Goldberg J."/>
            <person name="Griggs A."/>
            <person name="Gujja S."/>
            <person name="Hansen M."/>
            <person name="Heiman D."/>
            <person name="Howarth C."/>
            <person name="Larimer J."/>
            <person name="Lui A."/>
            <person name="MacDonald P.J.P."/>
            <person name="McCowen C."/>
            <person name="Montmayeur A."/>
            <person name="Murphy C."/>
            <person name="Neiman D."/>
            <person name="Pearson M."/>
            <person name="Priest M."/>
            <person name="Roberts A."/>
            <person name="Saif S."/>
            <person name="Shea T."/>
            <person name="Sisk P."/>
            <person name="Stolte C."/>
            <person name="Sykes S."/>
            <person name="Wortman J."/>
            <person name="Nusbaum C."/>
            <person name="Birren B."/>
        </authorList>
    </citation>
    <scope>NUCLEOTIDE SEQUENCE [LARGE SCALE GENOMIC DNA]</scope>
    <source>
        <strain evidence="3">INRA-310</strain>
    </source>
</reference>
<organism evidence="2 3">
    <name type="scientific">Phytophthora nicotianae (strain INRA-310)</name>
    <name type="common">Phytophthora parasitica</name>
    <dbReference type="NCBI Taxonomy" id="761204"/>
    <lineage>
        <taxon>Eukaryota</taxon>
        <taxon>Sar</taxon>
        <taxon>Stramenopiles</taxon>
        <taxon>Oomycota</taxon>
        <taxon>Peronosporomycetes</taxon>
        <taxon>Peronosporales</taxon>
        <taxon>Peronosporaceae</taxon>
        <taxon>Phytophthora</taxon>
    </lineage>
</organism>
<protein>
    <submittedName>
        <fullName evidence="2">Uncharacterized protein</fullName>
    </submittedName>
</protein>